<reference evidence="2 3" key="1">
    <citation type="journal article" date="2016" name="Microbiol. Immunol.">
        <title>Complete genome sequence of Streptococcus troglodytae TKU31 isolated from the oral cavity of a chimpanzee (Pan troglodytes).</title>
        <authorList>
            <person name="Okamoto M."/>
            <person name="Naito M."/>
            <person name="Miyanohara M."/>
            <person name="Imai S."/>
            <person name="Nomura Y."/>
            <person name="Saito W."/>
            <person name="Momoi Y."/>
            <person name="Takada K."/>
            <person name="Miyabe-Nishiwaki T."/>
            <person name="Tomonaga M."/>
            <person name="Hanada N."/>
        </authorList>
    </citation>
    <scope>NUCLEOTIDE SEQUENCE [LARGE SCALE GENOMIC DNA]</scope>
    <source>
        <strain evidence="3">TKU 31</strain>
    </source>
</reference>
<feature type="domain" description="AB hydrolase-1" evidence="1">
    <location>
        <begin position="34"/>
        <end position="126"/>
    </location>
</feature>
<keyword evidence="3" id="KW-1185">Reference proteome</keyword>
<name>A0A1L7LID0_9STRE</name>
<dbReference type="Gene3D" id="3.40.50.1820">
    <property type="entry name" value="alpha/beta hydrolase"/>
    <property type="match status" value="1"/>
</dbReference>
<dbReference type="InterPro" id="IPR029058">
    <property type="entry name" value="AB_hydrolase_fold"/>
</dbReference>
<evidence type="ECO:0000259" key="1">
    <source>
        <dbReference type="Pfam" id="PF00561"/>
    </source>
</evidence>
<protein>
    <recommendedName>
        <fullName evidence="1">AB hydrolase-1 domain-containing protein</fullName>
    </recommendedName>
</protein>
<evidence type="ECO:0000313" key="3">
    <source>
        <dbReference type="Proteomes" id="UP000217758"/>
    </source>
</evidence>
<sequence>MAALNKEMVNTLLGPIYTCHREGNPCLVFLSGAGFFSTADNFANIIDKLPDNIGILTIDAPNSGYSPVSNQANVGLRDWVNAILMIFEHFKFQSYLLCVHSIGGFTALQIMNQSSKACLGFMGMEPTTAMIYRAGFSSDLYPQLALRRQN</sequence>
<organism evidence="2 3">
    <name type="scientific">Streptococcus troglodytae</name>
    <dbReference type="NCBI Taxonomy" id="1111760"/>
    <lineage>
        <taxon>Bacteria</taxon>
        <taxon>Bacillati</taxon>
        <taxon>Bacillota</taxon>
        <taxon>Bacilli</taxon>
        <taxon>Lactobacillales</taxon>
        <taxon>Streptococcaceae</taxon>
        <taxon>Streptococcus</taxon>
    </lineage>
</organism>
<proteinExistence type="predicted"/>
<dbReference type="Pfam" id="PF00561">
    <property type="entry name" value="Abhydrolase_1"/>
    <property type="match status" value="1"/>
</dbReference>
<dbReference type="InterPro" id="IPR000073">
    <property type="entry name" value="AB_hydrolase_1"/>
</dbReference>
<dbReference type="EMBL" id="AP014612">
    <property type="protein sequence ID" value="BAQ23975.1"/>
    <property type="molecule type" value="Genomic_DNA"/>
</dbReference>
<evidence type="ECO:0000313" key="2">
    <source>
        <dbReference type="EMBL" id="BAQ23975.1"/>
    </source>
</evidence>
<dbReference type="KEGG" id="strg:SRT_07140"/>
<dbReference type="AlphaFoldDB" id="A0A1L7LID0"/>
<dbReference type="SUPFAM" id="SSF53474">
    <property type="entry name" value="alpha/beta-Hydrolases"/>
    <property type="match status" value="1"/>
</dbReference>
<accession>A0A1L7LID0</accession>
<dbReference type="Proteomes" id="UP000217758">
    <property type="component" value="Chromosome"/>
</dbReference>
<gene>
    <name evidence="2" type="ORF">SRT_07140</name>
</gene>